<keyword evidence="1" id="KW-0378">Hydrolase</keyword>
<dbReference type="PATRIC" id="fig|1158607.3.peg.4526"/>
<reference evidence="4 5" key="1">
    <citation type="submission" date="2013-02" db="EMBL/GenBank/DDBJ databases">
        <title>The Genome Sequence of Enterococcus pallens BAA-351.</title>
        <authorList>
            <consortium name="The Broad Institute Genome Sequencing Platform"/>
            <consortium name="The Broad Institute Genome Sequencing Center for Infectious Disease"/>
            <person name="Earl A.M."/>
            <person name="Gilmore M.S."/>
            <person name="Lebreton F."/>
            <person name="Walker B."/>
            <person name="Young S.K."/>
            <person name="Zeng Q."/>
            <person name="Gargeya S."/>
            <person name="Fitzgerald M."/>
            <person name="Haas B."/>
            <person name="Abouelleil A."/>
            <person name="Alvarado L."/>
            <person name="Arachchi H.M."/>
            <person name="Berlin A.M."/>
            <person name="Chapman S.B."/>
            <person name="Dewar J."/>
            <person name="Goldberg J."/>
            <person name="Griggs A."/>
            <person name="Gujja S."/>
            <person name="Hansen M."/>
            <person name="Howarth C."/>
            <person name="Imamovic A."/>
            <person name="Larimer J."/>
            <person name="McCowan C."/>
            <person name="Murphy C."/>
            <person name="Neiman D."/>
            <person name="Pearson M."/>
            <person name="Priest M."/>
            <person name="Roberts A."/>
            <person name="Saif S."/>
            <person name="Shea T."/>
            <person name="Sisk P."/>
            <person name="Sykes S."/>
            <person name="Wortman J."/>
            <person name="Nusbaum C."/>
            <person name="Birren B."/>
        </authorList>
    </citation>
    <scope>NUCLEOTIDE SEQUENCE [LARGE SCALE GENOMIC DNA]</scope>
    <source>
        <strain evidence="4 5">ATCC BAA-351</strain>
    </source>
</reference>
<dbReference type="EMBL" id="AJAQ01000046">
    <property type="protein sequence ID" value="EOH87689.1"/>
    <property type="molecule type" value="Genomic_DNA"/>
</dbReference>
<dbReference type="GO" id="GO:0008477">
    <property type="term" value="F:purine nucleosidase activity"/>
    <property type="evidence" value="ECO:0007669"/>
    <property type="project" value="TreeGrafter"/>
</dbReference>
<dbReference type="CDD" id="cd02650">
    <property type="entry name" value="nuc_hydro_CaPnhB"/>
    <property type="match status" value="1"/>
</dbReference>
<evidence type="ECO:0000313" key="4">
    <source>
        <dbReference type="EMBL" id="EOH87689.1"/>
    </source>
</evidence>
<keyword evidence="2" id="KW-0326">Glycosidase</keyword>
<dbReference type="HOGENOM" id="CLU_036838_2_1_9"/>
<dbReference type="Proteomes" id="UP000013782">
    <property type="component" value="Unassembled WGS sequence"/>
</dbReference>
<protein>
    <recommendedName>
        <fullName evidence="3">Inosine/uridine-preferring nucleoside hydrolase domain-containing protein</fullName>
    </recommendedName>
</protein>
<dbReference type="SUPFAM" id="SSF53590">
    <property type="entry name" value="Nucleoside hydrolase"/>
    <property type="match status" value="1"/>
</dbReference>
<proteinExistence type="predicted"/>
<name>R2SHM4_9ENTE</name>
<dbReference type="PANTHER" id="PTHR12304">
    <property type="entry name" value="INOSINE-URIDINE PREFERRING NUCLEOSIDE HYDROLASE"/>
    <property type="match status" value="1"/>
</dbReference>
<dbReference type="GO" id="GO:0005829">
    <property type="term" value="C:cytosol"/>
    <property type="evidence" value="ECO:0007669"/>
    <property type="project" value="TreeGrafter"/>
</dbReference>
<dbReference type="STRING" id="160454.RV10_GL000295"/>
<comment type="caution">
    <text evidence="4">The sequence shown here is derived from an EMBL/GenBank/DDBJ whole genome shotgun (WGS) entry which is preliminary data.</text>
</comment>
<sequence>MKLILDLDTGIDDALALTYALGHPEAEVIGVTTTFGNVTIEQATSNTLNLLSLLNSQHIPVFEGAAFPWGATEYQTTDDLHRVHGFNGVGNVKLPESKETRNTESAVDFFLRAAKTYGNDLTIVTAGPLTNLAEAIKKDTEAISKVGHIVMMAGALTVPGNLTPFAEANILNDPLAAKFVFNSGVPFTMVGLDVTLQTMITQRDIEQWSNIPTKAAQAIAEMTSYYYTNEYSEKEFGGALHDPLAVEVALNPAILTQVLPINLTVETAGPSVGRTIGELTALNNPVKMATVGLSVDSLAFLERFLAVTSQVLSNN</sequence>
<dbReference type="Gene3D" id="3.90.245.10">
    <property type="entry name" value="Ribonucleoside hydrolase-like"/>
    <property type="match status" value="1"/>
</dbReference>
<organism evidence="4 5">
    <name type="scientific">Enterococcus pallens ATCC BAA-351</name>
    <dbReference type="NCBI Taxonomy" id="1158607"/>
    <lineage>
        <taxon>Bacteria</taxon>
        <taxon>Bacillati</taxon>
        <taxon>Bacillota</taxon>
        <taxon>Bacilli</taxon>
        <taxon>Lactobacillales</taxon>
        <taxon>Enterococcaceae</taxon>
        <taxon>Enterococcus</taxon>
    </lineage>
</organism>
<dbReference type="PANTHER" id="PTHR12304:SF4">
    <property type="entry name" value="URIDINE NUCLEOSIDASE"/>
    <property type="match status" value="1"/>
</dbReference>
<accession>R2SHM4</accession>
<dbReference type="OrthoDB" id="9797882at2"/>
<dbReference type="InterPro" id="IPR023186">
    <property type="entry name" value="IUNH"/>
</dbReference>
<feature type="domain" description="Inosine/uridine-preferring nucleoside hydrolase" evidence="3">
    <location>
        <begin position="3"/>
        <end position="301"/>
    </location>
</feature>
<dbReference type="AlphaFoldDB" id="R2SHM4"/>
<dbReference type="eggNOG" id="COG1957">
    <property type="taxonomic scope" value="Bacteria"/>
</dbReference>
<evidence type="ECO:0000256" key="1">
    <source>
        <dbReference type="ARBA" id="ARBA00022801"/>
    </source>
</evidence>
<keyword evidence="5" id="KW-1185">Reference proteome</keyword>
<dbReference type="RefSeq" id="WP_010759479.1">
    <property type="nucleotide sequence ID" value="NZ_ASWD01000003.1"/>
</dbReference>
<dbReference type="InterPro" id="IPR036452">
    <property type="entry name" value="Ribo_hydro-like"/>
</dbReference>
<gene>
    <name evidence="4" type="ORF">UAU_04543</name>
</gene>
<dbReference type="GO" id="GO:0006152">
    <property type="term" value="P:purine nucleoside catabolic process"/>
    <property type="evidence" value="ECO:0007669"/>
    <property type="project" value="TreeGrafter"/>
</dbReference>
<evidence type="ECO:0000259" key="3">
    <source>
        <dbReference type="Pfam" id="PF01156"/>
    </source>
</evidence>
<evidence type="ECO:0000256" key="2">
    <source>
        <dbReference type="ARBA" id="ARBA00023295"/>
    </source>
</evidence>
<evidence type="ECO:0000313" key="5">
    <source>
        <dbReference type="Proteomes" id="UP000013782"/>
    </source>
</evidence>
<dbReference type="Pfam" id="PF01156">
    <property type="entry name" value="IU_nuc_hydro"/>
    <property type="match status" value="1"/>
</dbReference>
<dbReference type="InterPro" id="IPR001910">
    <property type="entry name" value="Inosine/uridine_hydrolase_dom"/>
</dbReference>